<dbReference type="InterPro" id="IPR037066">
    <property type="entry name" value="Plug_dom_sf"/>
</dbReference>
<evidence type="ECO:0000256" key="5">
    <source>
        <dbReference type="ARBA" id="ARBA00023136"/>
    </source>
</evidence>
<keyword evidence="5" id="KW-0472">Membrane</keyword>
<feature type="chain" id="PRO_5022821332" evidence="7">
    <location>
        <begin position="25"/>
        <end position="1129"/>
    </location>
</feature>
<accession>A0A5B9EKM3</accession>
<name>A0A5B9EKM3_9BACT</name>
<dbReference type="SUPFAM" id="SSF56935">
    <property type="entry name" value="Porins"/>
    <property type="match status" value="1"/>
</dbReference>
<feature type="domain" description="TonB-dependent transporter Oar-like beta-barrel" evidence="9">
    <location>
        <begin position="251"/>
        <end position="1122"/>
    </location>
</feature>
<dbReference type="Gene3D" id="2.170.130.10">
    <property type="entry name" value="TonB-dependent receptor, plug domain"/>
    <property type="match status" value="1"/>
</dbReference>
<dbReference type="InterPro" id="IPR012910">
    <property type="entry name" value="Plug_dom"/>
</dbReference>
<organism evidence="10 11">
    <name type="scientific">Terriglobus albidus</name>
    <dbReference type="NCBI Taxonomy" id="1592106"/>
    <lineage>
        <taxon>Bacteria</taxon>
        <taxon>Pseudomonadati</taxon>
        <taxon>Acidobacteriota</taxon>
        <taxon>Terriglobia</taxon>
        <taxon>Terriglobales</taxon>
        <taxon>Acidobacteriaceae</taxon>
        <taxon>Terriglobus</taxon>
    </lineage>
</organism>
<evidence type="ECO:0000313" key="11">
    <source>
        <dbReference type="Proteomes" id="UP000321820"/>
    </source>
</evidence>
<dbReference type="GO" id="GO:0015344">
    <property type="term" value="F:siderophore uptake transmembrane transporter activity"/>
    <property type="evidence" value="ECO:0007669"/>
    <property type="project" value="TreeGrafter"/>
</dbReference>
<evidence type="ECO:0000256" key="2">
    <source>
        <dbReference type="ARBA" id="ARBA00022448"/>
    </source>
</evidence>
<sequence length="1129" mass="120783">MKRILQYLCTVAAVLLLTGTPALAQSVTGSISGTVTDPTGAAIQRATVTIVLTERNQTLRTLTTSDAGFYAASALPVGTYDVHIKATGFAAEEVQSIVLHANDTLTVNREMKPGAENSTVTVNASTLQINFENSTQAGLIDSTQIKELVTATRNYEQLVALQPGVSYTGGDQLYVGNTNPVGGNNLVSFSVNGARTSGNNWTVDGADNVDRGANLNVLTYPSVDAIAEFRTLRGNYSAEYGRSASGQINVITKSGANKFHGSLYEFVRNDVFAANTVLGKQGGAPRAKLRYNDFGGTIGGPVWKDHTFFFYSQEVRRVVTQAQVRSTGLPVTSQLTGNFGAYTVCVARNAAGSCTSYSNQVTTINPVAQAYIKDIYSKLPLSATSNSVITTQQSTYNQNQQIGRLDHQFGQKITATFRVINDIIPTVEPGGLFSGSGLPGVNTTKTNAPGQNWLGHITYIVSPTLLIDGGYAFSYGAITSDPVGLMAKANSPDISPKLPYSSMLARVPTITYTSTGVTNGNLTSYGPYRDYNRNHNIFANVAKTVSNHTLKAGFTWNKYQKTENNAGNNAGTFSFTNAGAGVSGTPAASTPNYVQAFANFLTGWVTTYSQASLDLTPDIRTTQYEIFFQDDWKATRRLTINAGLRYSRFNQPTDAKGMLTTFDPSLYVAAKAPTIDNNGLICTTGAPCTGVSPNTSYDPLNGMSVNGGSSPYGAKVGKSSGLNFAPRLGFAYDVLGNGKVALRGGYGLAYDSALFGIYEQNIFQNKPYVNSPSIPNTCLNDPAGCNSAAASFSPFVVRATDPNFKTPYTQQYSLDVQAMAPGGVMVDLGYVGNVSRHLIGLIDINNLQPGAYVTAGIIPGNVVTTTNTPLLNRIRPYKGYNAINTVSPMYMANYNALQLAGQKNWKNGSLFSANYTWSRALTNASADRTGAPQNNYDLMAEYGRAAADRTHIFNFNFVYNLPFADQRGLVHRVLGGWELSSAGYFQTGLPLSPATSSVDPGGIGFLGSSAAGGRPDQVADPNSGTGTGQYLHWFNTAAFATVPTGVYRPGNARRGVVNGPGWWRVDPGLFRNVRIVEGVSVQVRGEFINVFNHTNWDTVGTNISTTTTYGQVTGFRDKRIVQLGAKLTF</sequence>
<dbReference type="InterPro" id="IPR057601">
    <property type="entry name" value="Oar-like_b-barrel"/>
</dbReference>
<evidence type="ECO:0000259" key="9">
    <source>
        <dbReference type="Pfam" id="PF25183"/>
    </source>
</evidence>
<evidence type="ECO:0000259" key="8">
    <source>
        <dbReference type="Pfam" id="PF07715"/>
    </source>
</evidence>
<dbReference type="KEGG" id="talb:FTW19_24665"/>
<dbReference type="AlphaFoldDB" id="A0A5B9EKM3"/>
<dbReference type="GO" id="GO:0009279">
    <property type="term" value="C:cell outer membrane"/>
    <property type="evidence" value="ECO:0007669"/>
    <property type="project" value="UniProtKB-SubCell"/>
</dbReference>
<keyword evidence="6" id="KW-0998">Cell outer membrane</keyword>
<dbReference type="Pfam" id="PF25183">
    <property type="entry name" value="OMP_b-brl_4"/>
    <property type="match status" value="1"/>
</dbReference>
<evidence type="ECO:0000256" key="1">
    <source>
        <dbReference type="ARBA" id="ARBA00004571"/>
    </source>
</evidence>
<feature type="domain" description="TonB-dependent receptor plug" evidence="8">
    <location>
        <begin position="140"/>
        <end position="246"/>
    </location>
</feature>
<dbReference type="SUPFAM" id="SSF49452">
    <property type="entry name" value="Starch-binding domain-like"/>
    <property type="match status" value="1"/>
</dbReference>
<proteinExistence type="predicted"/>
<keyword evidence="2" id="KW-0813">Transport</keyword>
<dbReference type="GO" id="GO:0044718">
    <property type="term" value="P:siderophore transmembrane transport"/>
    <property type="evidence" value="ECO:0007669"/>
    <property type="project" value="TreeGrafter"/>
</dbReference>
<keyword evidence="4" id="KW-0812">Transmembrane</keyword>
<evidence type="ECO:0000313" key="10">
    <source>
        <dbReference type="EMBL" id="QEE30911.1"/>
    </source>
</evidence>
<dbReference type="InterPro" id="IPR039426">
    <property type="entry name" value="TonB-dep_rcpt-like"/>
</dbReference>
<dbReference type="InterPro" id="IPR013784">
    <property type="entry name" value="Carb-bd-like_fold"/>
</dbReference>
<dbReference type="GO" id="GO:0030246">
    <property type="term" value="F:carbohydrate binding"/>
    <property type="evidence" value="ECO:0007669"/>
    <property type="project" value="InterPro"/>
</dbReference>
<dbReference type="InterPro" id="IPR036942">
    <property type="entry name" value="Beta-barrel_TonB_sf"/>
</dbReference>
<gene>
    <name evidence="10" type="ORF">FTW19_24665</name>
</gene>
<reference evidence="10 11" key="1">
    <citation type="submission" date="2019-08" db="EMBL/GenBank/DDBJ databases">
        <title>Complete genome sequence of Terriglobus albidus strain ORNL.</title>
        <authorList>
            <person name="Podar M."/>
        </authorList>
    </citation>
    <scope>NUCLEOTIDE SEQUENCE [LARGE SCALE GENOMIC DNA]</scope>
    <source>
        <strain evidence="10 11">ORNL</strain>
    </source>
</reference>
<comment type="subcellular location">
    <subcellularLocation>
        <location evidence="1">Cell outer membrane</location>
        <topology evidence="1">Multi-pass membrane protein</topology>
    </subcellularLocation>
</comment>
<dbReference type="OrthoDB" id="97893at2"/>
<dbReference type="Pfam" id="PF13620">
    <property type="entry name" value="CarboxypepD_reg"/>
    <property type="match status" value="1"/>
</dbReference>
<dbReference type="Proteomes" id="UP000321820">
    <property type="component" value="Chromosome"/>
</dbReference>
<dbReference type="EMBL" id="CP042806">
    <property type="protein sequence ID" value="QEE30911.1"/>
    <property type="molecule type" value="Genomic_DNA"/>
</dbReference>
<dbReference type="PANTHER" id="PTHR30069:SF46">
    <property type="entry name" value="OAR PROTEIN"/>
    <property type="match status" value="1"/>
</dbReference>
<evidence type="ECO:0000256" key="4">
    <source>
        <dbReference type="ARBA" id="ARBA00022692"/>
    </source>
</evidence>
<dbReference type="Gene3D" id="2.40.170.20">
    <property type="entry name" value="TonB-dependent receptor, beta-barrel domain"/>
    <property type="match status" value="1"/>
</dbReference>
<evidence type="ECO:0000256" key="6">
    <source>
        <dbReference type="ARBA" id="ARBA00023237"/>
    </source>
</evidence>
<evidence type="ECO:0000256" key="7">
    <source>
        <dbReference type="SAM" id="SignalP"/>
    </source>
</evidence>
<protein>
    <submittedName>
        <fullName evidence="10">Adenylyl cyclase</fullName>
    </submittedName>
</protein>
<keyword evidence="3" id="KW-1134">Transmembrane beta strand</keyword>
<evidence type="ECO:0000256" key="3">
    <source>
        <dbReference type="ARBA" id="ARBA00022452"/>
    </source>
</evidence>
<dbReference type="PANTHER" id="PTHR30069">
    <property type="entry name" value="TONB-DEPENDENT OUTER MEMBRANE RECEPTOR"/>
    <property type="match status" value="1"/>
</dbReference>
<dbReference type="RefSeq" id="WP_147650206.1">
    <property type="nucleotide sequence ID" value="NZ_CP042806.1"/>
</dbReference>
<keyword evidence="11" id="KW-1185">Reference proteome</keyword>
<feature type="signal peptide" evidence="7">
    <location>
        <begin position="1"/>
        <end position="24"/>
    </location>
</feature>
<dbReference type="Pfam" id="PF07715">
    <property type="entry name" value="Plug"/>
    <property type="match status" value="1"/>
</dbReference>
<keyword evidence="7" id="KW-0732">Signal</keyword>
<dbReference type="Gene3D" id="2.60.40.1120">
    <property type="entry name" value="Carboxypeptidase-like, regulatory domain"/>
    <property type="match status" value="1"/>
</dbReference>